<sequence>MGRLSYSSVRIEATMRSMHSRPRVYSVASLPVEIIIIISEELLAMGSTSGLAALSLLGKNYAGAVQEKLFHHIEIRTYGRYARLMSTLQFGGSSPERCYALASMIRCLSVDLNQRPPQGEPPLNPRHLFNLCDNLPMLKSVDLNESPMSGLGRPLVSTEEDLDLLAMLTPLRSLTLTGSLAPVGRSMIIGLPYLRELHLSGHIPVSLFSHAHPRSGRSLRRLTWGSTTPPTLRWIRWIFGESEELIDGEIVLLTLPNSESELDAIRRYALQRGMAVQVAGPVVVG</sequence>
<dbReference type="OrthoDB" id="3224099at2759"/>
<gene>
    <name evidence="1" type="ORF">RDB_LOCUS40269</name>
</gene>
<dbReference type="Proteomes" id="UP000663831">
    <property type="component" value="Unassembled WGS sequence"/>
</dbReference>
<name>A0A8H2XQ68_9AGAM</name>
<reference evidence="1" key="1">
    <citation type="submission" date="2021-01" db="EMBL/GenBank/DDBJ databases">
        <authorList>
            <person name="Kaushik A."/>
        </authorList>
    </citation>
    <scope>NUCLEOTIDE SEQUENCE</scope>
    <source>
        <strain evidence="1">AG3-1AP</strain>
    </source>
</reference>
<proteinExistence type="predicted"/>
<dbReference type="EMBL" id="CAJMWV010001120">
    <property type="protein sequence ID" value="CAE6427915.1"/>
    <property type="molecule type" value="Genomic_DNA"/>
</dbReference>
<evidence type="ECO:0000313" key="1">
    <source>
        <dbReference type="EMBL" id="CAE6427915.1"/>
    </source>
</evidence>
<accession>A0A8H2XQ68</accession>
<dbReference type="SUPFAM" id="SSF52047">
    <property type="entry name" value="RNI-like"/>
    <property type="match status" value="1"/>
</dbReference>
<comment type="caution">
    <text evidence="1">The sequence shown here is derived from an EMBL/GenBank/DDBJ whole genome shotgun (WGS) entry which is preliminary data.</text>
</comment>
<organism evidence="1 2">
    <name type="scientific">Rhizoctonia solani</name>
    <dbReference type="NCBI Taxonomy" id="456999"/>
    <lineage>
        <taxon>Eukaryota</taxon>
        <taxon>Fungi</taxon>
        <taxon>Dikarya</taxon>
        <taxon>Basidiomycota</taxon>
        <taxon>Agaricomycotina</taxon>
        <taxon>Agaricomycetes</taxon>
        <taxon>Cantharellales</taxon>
        <taxon>Ceratobasidiaceae</taxon>
        <taxon>Rhizoctonia</taxon>
    </lineage>
</organism>
<evidence type="ECO:0000313" key="2">
    <source>
        <dbReference type="Proteomes" id="UP000663831"/>
    </source>
</evidence>
<dbReference type="AlphaFoldDB" id="A0A8H2XQ68"/>
<protein>
    <submittedName>
        <fullName evidence="1">Uncharacterized protein</fullName>
    </submittedName>
</protein>